<accession>X1H2W2</accession>
<reference evidence="1" key="1">
    <citation type="journal article" date="2014" name="Front. Microbiol.">
        <title>High frequency of phylogenetically diverse reductive dehalogenase-homologous genes in deep subseafloor sedimentary metagenomes.</title>
        <authorList>
            <person name="Kawai M."/>
            <person name="Futagami T."/>
            <person name="Toyoda A."/>
            <person name="Takaki Y."/>
            <person name="Nishi S."/>
            <person name="Hori S."/>
            <person name="Arai W."/>
            <person name="Tsubouchi T."/>
            <person name="Morono Y."/>
            <person name="Uchiyama I."/>
            <person name="Ito T."/>
            <person name="Fujiyama A."/>
            <person name="Inagaki F."/>
            <person name="Takami H."/>
        </authorList>
    </citation>
    <scope>NUCLEOTIDE SEQUENCE</scope>
    <source>
        <strain evidence="1">Expedition CK06-06</strain>
    </source>
</reference>
<gene>
    <name evidence="1" type="ORF">S03H2_37821</name>
</gene>
<sequence length="64" mass="7569">MKITVRDVKEILDILSMVYPDEMEGKTVAQKVSQELKQLGPVLKYMEEKNLIQIRVYWELLTSR</sequence>
<dbReference type="AlphaFoldDB" id="X1H2W2"/>
<organism evidence="1">
    <name type="scientific">marine sediment metagenome</name>
    <dbReference type="NCBI Taxonomy" id="412755"/>
    <lineage>
        <taxon>unclassified sequences</taxon>
        <taxon>metagenomes</taxon>
        <taxon>ecological metagenomes</taxon>
    </lineage>
</organism>
<name>X1H2W2_9ZZZZ</name>
<evidence type="ECO:0000313" key="1">
    <source>
        <dbReference type="EMBL" id="GAH51445.1"/>
    </source>
</evidence>
<comment type="caution">
    <text evidence="1">The sequence shown here is derived from an EMBL/GenBank/DDBJ whole genome shotgun (WGS) entry which is preliminary data.</text>
</comment>
<protein>
    <submittedName>
        <fullName evidence="1">Uncharacterized protein</fullName>
    </submittedName>
</protein>
<proteinExistence type="predicted"/>
<dbReference type="EMBL" id="BARU01023294">
    <property type="protein sequence ID" value="GAH51445.1"/>
    <property type="molecule type" value="Genomic_DNA"/>
</dbReference>